<dbReference type="Proteomes" id="UP001620295">
    <property type="component" value="Unassembled WGS sequence"/>
</dbReference>
<feature type="transmembrane region" description="Helical" evidence="7">
    <location>
        <begin position="432"/>
        <end position="451"/>
    </location>
</feature>
<gene>
    <name evidence="8" type="ORF">ACI2L5_27035</name>
</gene>
<dbReference type="InterPro" id="IPR048279">
    <property type="entry name" value="MdtK-like"/>
</dbReference>
<reference evidence="8 9" key="1">
    <citation type="submission" date="2024-11" db="EMBL/GenBank/DDBJ databases">
        <title>The Natural Products Discovery Center: Release of the First 8490 Sequenced Strains for Exploring Actinobacteria Biosynthetic Diversity.</title>
        <authorList>
            <person name="Kalkreuter E."/>
            <person name="Kautsar S.A."/>
            <person name="Yang D."/>
            <person name="Bader C.D."/>
            <person name="Teijaro C.N."/>
            <person name="Fluegel L."/>
            <person name="Davis C.M."/>
            <person name="Simpson J.R."/>
            <person name="Lauterbach L."/>
            <person name="Steele A.D."/>
            <person name="Gui C."/>
            <person name="Meng S."/>
            <person name="Li G."/>
            <person name="Viehrig K."/>
            <person name="Ye F."/>
            <person name="Su P."/>
            <person name="Kiefer A.F."/>
            <person name="Nichols A."/>
            <person name="Cepeda A.J."/>
            <person name="Yan W."/>
            <person name="Fan B."/>
            <person name="Jiang Y."/>
            <person name="Adhikari A."/>
            <person name="Zheng C.-J."/>
            <person name="Schuster L."/>
            <person name="Cowan T.M."/>
            <person name="Smanski M.J."/>
            <person name="Chevrette M.G."/>
            <person name="De Carvalho L.P.S."/>
            <person name="Shen B."/>
        </authorList>
    </citation>
    <scope>NUCLEOTIDE SEQUENCE [LARGE SCALE GENOMIC DNA]</scope>
    <source>
        <strain evidence="8 9">NPDC020863</strain>
    </source>
</reference>
<comment type="caution">
    <text evidence="8">The sequence shown here is derived from an EMBL/GenBank/DDBJ whole genome shotgun (WGS) entry which is preliminary data.</text>
</comment>
<proteinExistence type="predicted"/>
<sequence>MKSTSKHSKTLEAAPATAEDAVGRMATRPVGRLLWENCVQTIASVSMFGFYALTNAWFVSHGVGDQAMAAVNLVAPLLLLLGAMSTTVGAGGATLLSRALGAGDERAAARAAGNAFTLFWVTAAVTTVVGLVFIDPLLDVLGARGSLHEYARQYAVILLCGSVSYTGFSSLVRAEGRVGFSTRMWIGALVVQIALDPLLIFGLDLGVSGAALGTVGGQTISAVMSWWFFFLRRERPYRVRLADLRPHAVTLRTLVGIGLPSFFANIGLTVLAVLVNSTLAVTGGVIALTAYVVCSRLQTFAVMPHTGMSQGLQPIVSYNAGRGLDARVARTRALALRASLVYGAASAILLTVLAEPLVGIFVSGGGAAEEARFALCIIAVGGIVTGIAPLTAAYFQALGRPLPAYVLTIGTLILLKAPLVVAFGLIWGTHGVWFGLAAGEFATAASALLLLHRADRRAPPAAPDPPAAS</sequence>
<keyword evidence="4 7" id="KW-0812">Transmembrane</keyword>
<feature type="transmembrane region" description="Helical" evidence="7">
    <location>
        <begin position="73"/>
        <end position="96"/>
    </location>
</feature>
<evidence type="ECO:0000313" key="8">
    <source>
        <dbReference type="EMBL" id="MFK4268573.1"/>
    </source>
</evidence>
<feature type="transmembrane region" description="Helical" evidence="7">
    <location>
        <begin position="402"/>
        <end position="426"/>
    </location>
</feature>
<feature type="transmembrane region" description="Helical" evidence="7">
    <location>
        <begin position="154"/>
        <end position="172"/>
    </location>
</feature>
<keyword evidence="9" id="KW-1185">Reference proteome</keyword>
<evidence type="ECO:0000256" key="2">
    <source>
        <dbReference type="ARBA" id="ARBA00022448"/>
    </source>
</evidence>
<evidence type="ECO:0000256" key="4">
    <source>
        <dbReference type="ARBA" id="ARBA00022692"/>
    </source>
</evidence>
<dbReference type="PANTHER" id="PTHR43823">
    <property type="entry name" value="SPORULATION PROTEIN YKVU"/>
    <property type="match status" value="1"/>
</dbReference>
<name>A0ABW8LSK8_9ACTN</name>
<evidence type="ECO:0000256" key="1">
    <source>
        <dbReference type="ARBA" id="ARBA00004651"/>
    </source>
</evidence>
<evidence type="ECO:0000256" key="6">
    <source>
        <dbReference type="ARBA" id="ARBA00023136"/>
    </source>
</evidence>
<feature type="transmembrane region" description="Helical" evidence="7">
    <location>
        <begin position="249"/>
        <end position="268"/>
    </location>
</feature>
<protein>
    <submittedName>
        <fullName evidence="8">MATE family efflux transporter</fullName>
    </submittedName>
</protein>
<keyword evidence="6 7" id="KW-0472">Membrane</keyword>
<feature type="transmembrane region" description="Helical" evidence="7">
    <location>
        <begin position="209"/>
        <end position="229"/>
    </location>
</feature>
<feature type="transmembrane region" description="Helical" evidence="7">
    <location>
        <begin position="184"/>
        <end position="203"/>
    </location>
</feature>
<feature type="transmembrane region" description="Helical" evidence="7">
    <location>
        <begin position="340"/>
        <end position="365"/>
    </location>
</feature>
<evidence type="ECO:0000256" key="7">
    <source>
        <dbReference type="SAM" id="Phobius"/>
    </source>
</evidence>
<accession>A0ABW8LSK8</accession>
<keyword evidence="5 7" id="KW-1133">Transmembrane helix</keyword>
<organism evidence="8 9">
    <name type="scientific">Streptomyces milbemycinicus</name>
    <dbReference type="NCBI Taxonomy" id="476552"/>
    <lineage>
        <taxon>Bacteria</taxon>
        <taxon>Bacillati</taxon>
        <taxon>Actinomycetota</taxon>
        <taxon>Actinomycetes</taxon>
        <taxon>Kitasatosporales</taxon>
        <taxon>Streptomycetaceae</taxon>
        <taxon>Streptomyces</taxon>
    </lineage>
</organism>
<evidence type="ECO:0000256" key="3">
    <source>
        <dbReference type="ARBA" id="ARBA00022475"/>
    </source>
</evidence>
<feature type="transmembrane region" description="Helical" evidence="7">
    <location>
        <begin position="33"/>
        <end position="53"/>
    </location>
</feature>
<dbReference type="InterPro" id="IPR051327">
    <property type="entry name" value="MATE_MepA_subfamily"/>
</dbReference>
<evidence type="ECO:0000313" key="9">
    <source>
        <dbReference type="Proteomes" id="UP001620295"/>
    </source>
</evidence>
<dbReference type="RefSeq" id="WP_404747321.1">
    <property type="nucleotide sequence ID" value="NZ_JBJDQH010000009.1"/>
</dbReference>
<evidence type="ECO:0000256" key="5">
    <source>
        <dbReference type="ARBA" id="ARBA00022989"/>
    </source>
</evidence>
<dbReference type="EMBL" id="JBJDQH010000009">
    <property type="protein sequence ID" value="MFK4268573.1"/>
    <property type="molecule type" value="Genomic_DNA"/>
</dbReference>
<keyword evidence="2" id="KW-0813">Transport</keyword>
<dbReference type="Pfam" id="PF01554">
    <property type="entry name" value="MatE"/>
    <property type="match status" value="2"/>
</dbReference>
<feature type="transmembrane region" description="Helical" evidence="7">
    <location>
        <begin position="371"/>
        <end position="395"/>
    </location>
</feature>
<dbReference type="InterPro" id="IPR002528">
    <property type="entry name" value="MATE_fam"/>
</dbReference>
<keyword evidence="3" id="KW-1003">Cell membrane</keyword>
<dbReference type="PIRSF" id="PIRSF006603">
    <property type="entry name" value="DinF"/>
    <property type="match status" value="1"/>
</dbReference>
<dbReference type="PANTHER" id="PTHR43823:SF3">
    <property type="entry name" value="MULTIDRUG EXPORT PROTEIN MEPA"/>
    <property type="match status" value="1"/>
</dbReference>
<feature type="transmembrane region" description="Helical" evidence="7">
    <location>
        <begin position="116"/>
        <end position="134"/>
    </location>
</feature>
<comment type="subcellular location">
    <subcellularLocation>
        <location evidence="1">Cell membrane</location>
        <topology evidence="1">Multi-pass membrane protein</topology>
    </subcellularLocation>
</comment>
<feature type="transmembrane region" description="Helical" evidence="7">
    <location>
        <begin position="274"/>
        <end position="294"/>
    </location>
</feature>